<gene>
    <name evidence="2" type="ORF">FZO89_02975</name>
</gene>
<keyword evidence="1" id="KW-0812">Transmembrane</keyword>
<evidence type="ECO:0000313" key="2">
    <source>
        <dbReference type="EMBL" id="TYT25314.1"/>
    </source>
</evidence>
<keyword evidence="3" id="KW-1185">Reference proteome</keyword>
<dbReference type="RefSeq" id="WP_149101864.1">
    <property type="nucleotide sequence ID" value="NZ_VTFT01000001.1"/>
</dbReference>
<organism evidence="2 3">
    <name type="scientific">Luteimonas viscosa</name>
    <dbReference type="NCBI Taxonomy" id="1132694"/>
    <lineage>
        <taxon>Bacteria</taxon>
        <taxon>Pseudomonadati</taxon>
        <taxon>Pseudomonadota</taxon>
        <taxon>Gammaproteobacteria</taxon>
        <taxon>Lysobacterales</taxon>
        <taxon>Lysobacteraceae</taxon>
        <taxon>Luteimonas</taxon>
    </lineage>
</organism>
<reference evidence="2 3" key="1">
    <citation type="submission" date="2019-08" db="EMBL/GenBank/DDBJ databases">
        <title>Luteimonas viscosus sp. nov., isolated from soil of a sunflower field.</title>
        <authorList>
            <person name="Jianli Z."/>
            <person name="Ying Z."/>
        </authorList>
    </citation>
    <scope>NUCLEOTIDE SEQUENCE [LARGE SCALE GENOMIC DNA]</scope>
    <source>
        <strain evidence="2 3">XBU10</strain>
    </source>
</reference>
<evidence type="ECO:0000313" key="3">
    <source>
        <dbReference type="Proteomes" id="UP000324973"/>
    </source>
</evidence>
<sequence length="328" mass="37067">MIVPEYWAEARQQVRRKGRQVTVRRFGWSDESRQAAQAHAEQRTQEALDAILAGREDVPRRELRTNYGTHGVPIREQIVERHDDVIVTRNSYGALCLNTPDVLFADMDFELRPSGWVLPFAASVAALLVGFVAGRVLGGAVMWGVAAAVVVLVAANRLVLLRRRRRFDRDGGSERRAMARVEAFVSQHPEWHLRLYRTPAGLRVLAMHQAFEPRDEAVGRLFAALRADPLYSTMCQVQHCFRARLTAKPWRIGMGRRIRPPVAAWSPEQAHLPERLAWIADYERKAAGFAACRYIGTLGDDSRIDPKARRVQELHDAMTRAGEPLPLA</sequence>
<keyword evidence="1" id="KW-0472">Membrane</keyword>
<name>A0A5D4XMF9_9GAMM</name>
<dbReference type="Proteomes" id="UP000324973">
    <property type="component" value="Unassembled WGS sequence"/>
</dbReference>
<dbReference type="OrthoDB" id="877274at2"/>
<accession>A0A5D4XMF9</accession>
<evidence type="ECO:0000256" key="1">
    <source>
        <dbReference type="SAM" id="Phobius"/>
    </source>
</evidence>
<dbReference type="AlphaFoldDB" id="A0A5D4XMF9"/>
<feature type="transmembrane region" description="Helical" evidence="1">
    <location>
        <begin position="140"/>
        <end position="160"/>
    </location>
</feature>
<proteinExistence type="predicted"/>
<keyword evidence="1" id="KW-1133">Transmembrane helix</keyword>
<comment type="caution">
    <text evidence="2">The sequence shown here is derived from an EMBL/GenBank/DDBJ whole genome shotgun (WGS) entry which is preliminary data.</text>
</comment>
<feature type="transmembrane region" description="Helical" evidence="1">
    <location>
        <begin position="116"/>
        <end position="134"/>
    </location>
</feature>
<dbReference type="EMBL" id="VTFT01000001">
    <property type="protein sequence ID" value="TYT25314.1"/>
    <property type="molecule type" value="Genomic_DNA"/>
</dbReference>
<evidence type="ECO:0008006" key="4">
    <source>
        <dbReference type="Google" id="ProtNLM"/>
    </source>
</evidence>
<protein>
    <recommendedName>
        <fullName evidence="4">Transmembrane protein</fullName>
    </recommendedName>
</protein>